<gene>
    <name evidence="2" type="ORF">DM860_014137</name>
</gene>
<dbReference type="EMBL" id="NQVE01000150">
    <property type="protein sequence ID" value="RAL44000.1"/>
    <property type="molecule type" value="Genomic_DNA"/>
</dbReference>
<comment type="caution">
    <text evidence="2">The sequence shown here is derived from an EMBL/GenBank/DDBJ whole genome shotgun (WGS) entry which is preliminary data.</text>
</comment>
<dbReference type="Proteomes" id="UP000249390">
    <property type="component" value="Unassembled WGS sequence"/>
</dbReference>
<organism evidence="2 3">
    <name type="scientific">Cuscuta australis</name>
    <dbReference type="NCBI Taxonomy" id="267555"/>
    <lineage>
        <taxon>Eukaryota</taxon>
        <taxon>Viridiplantae</taxon>
        <taxon>Streptophyta</taxon>
        <taxon>Embryophyta</taxon>
        <taxon>Tracheophyta</taxon>
        <taxon>Spermatophyta</taxon>
        <taxon>Magnoliopsida</taxon>
        <taxon>eudicotyledons</taxon>
        <taxon>Gunneridae</taxon>
        <taxon>Pentapetalae</taxon>
        <taxon>asterids</taxon>
        <taxon>lamiids</taxon>
        <taxon>Solanales</taxon>
        <taxon>Convolvulaceae</taxon>
        <taxon>Cuscuteae</taxon>
        <taxon>Cuscuta</taxon>
        <taxon>Cuscuta subgen. Grammica</taxon>
        <taxon>Cuscuta sect. Cleistogrammica</taxon>
    </lineage>
</organism>
<evidence type="ECO:0000256" key="1">
    <source>
        <dbReference type="SAM" id="MobiDB-lite"/>
    </source>
</evidence>
<dbReference type="AlphaFoldDB" id="A0A328DFE4"/>
<evidence type="ECO:0000313" key="2">
    <source>
        <dbReference type="EMBL" id="RAL44000.1"/>
    </source>
</evidence>
<feature type="region of interest" description="Disordered" evidence="1">
    <location>
        <begin position="29"/>
        <end position="55"/>
    </location>
</feature>
<accession>A0A328DFE4</accession>
<sequence>MPQITTALLLCGERTMRAATQNLGLEFEQRNDDLPPSGDGDYFGAEESSLRRRSPERQRQIALALKDFGFSFLGQSHFEDR</sequence>
<protein>
    <submittedName>
        <fullName evidence="2">Uncharacterized protein</fullName>
    </submittedName>
</protein>
<evidence type="ECO:0000313" key="3">
    <source>
        <dbReference type="Proteomes" id="UP000249390"/>
    </source>
</evidence>
<keyword evidence="3" id="KW-1185">Reference proteome</keyword>
<proteinExistence type="predicted"/>
<name>A0A328DFE4_9ASTE</name>
<reference evidence="2 3" key="1">
    <citation type="submission" date="2018-06" db="EMBL/GenBank/DDBJ databases">
        <title>The Genome of Cuscuta australis (Dodder) Provides Insight into the Evolution of Plant Parasitism.</title>
        <authorList>
            <person name="Liu H."/>
        </authorList>
    </citation>
    <scope>NUCLEOTIDE SEQUENCE [LARGE SCALE GENOMIC DNA]</scope>
    <source>
        <strain evidence="3">cv. Yunnan</strain>
        <tissue evidence="2">Vines</tissue>
    </source>
</reference>